<reference evidence="1 2" key="1">
    <citation type="submission" date="2015-01" db="EMBL/GenBank/DDBJ databases">
        <title>Evolution of Trichinella species and genotypes.</title>
        <authorList>
            <person name="Korhonen P.K."/>
            <person name="Edoardo P."/>
            <person name="Giuseppe L.R."/>
            <person name="Gasser R.B."/>
        </authorList>
    </citation>
    <scope>NUCLEOTIDE SEQUENCE [LARGE SCALE GENOMIC DNA]</scope>
    <source>
        <strain evidence="1">ISS417</strain>
    </source>
</reference>
<name>A0A0V0SS51_9BILA</name>
<sequence length="60" mass="6996">MLLCVKLLQRSVYSSQRCEFEPISSPLLCSEGLVYNRRIGGKRPAFVLVLPQLSWHCRMW</sequence>
<comment type="caution">
    <text evidence="1">The sequence shown here is derived from an EMBL/GenBank/DDBJ whole genome shotgun (WGS) entry which is preliminary data.</text>
</comment>
<evidence type="ECO:0000313" key="1">
    <source>
        <dbReference type="EMBL" id="KRX29728.1"/>
    </source>
</evidence>
<gene>
    <name evidence="1" type="ORF">T05_7838</name>
</gene>
<evidence type="ECO:0000313" key="2">
    <source>
        <dbReference type="Proteomes" id="UP000055048"/>
    </source>
</evidence>
<dbReference type="AlphaFoldDB" id="A0A0V0SS51"/>
<proteinExistence type="predicted"/>
<dbReference type="Proteomes" id="UP000055048">
    <property type="component" value="Unassembled WGS sequence"/>
</dbReference>
<organism evidence="1 2">
    <name type="scientific">Trichinella murrelli</name>
    <dbReference type="NCBI Taxonomy" id="144512"/>
    <lineage>
        <taxon>Eukaryota</taxon>
        <taxon>Metazoa</taxon>
        <taxon>Ecdysozoa</taxon>
        <taxon>Nematoda</taxon>
        <taxon>Enoplea</taxon>
        <taxon>Dorylaimia</taxon>
        <taxon>Trichinellida</taxon>
        <taxon>Trichinellidae</taxon>
        <taxon>Trichinella</taxon>
    </lineage>
</organism>
<keyword evidence="2" id="KW-1185">Reference proteome</keyword>
<accession>A0A0V0SS51</accession>
<dbReference type="EMBL" id="JYDJ01003033">
    <property type="protein sequence ID" value="KRX29728.1"/>
    <property type="molecule type" value="Genomic_DNA"/>
</dbReference>
<protein>
    <submittedName>
        <fullName evidence="1">Uncharacterized protein</fullName>
    </submittedName>
</protein>